<evidence type="ECO:0000313" key="1">
    <source>
        <dbReference type="EMBL" id="QIW87671.1"/>
    </source>
</evidence>
<organism evidence="1 2">
    <name type="scientific">Agrobacterium phage OLIVR5</name>
    <dbReference type="NCBI Taxonomy" id="2723773"/>
    <lineage>
        <taxon>Viruses</taxon>
        <taxon>Duplodnaviria</taxon>
        <taxon>Heunggongvirae</taxon>
        <taxon>Uroviricota</taxon>
        <taxon>Caudoviricetes</taxon>
        <taxon>Pootjesviridae</taxon>
        <taxon>Heverleevirus</taxon>
        <taxon>Heverleevirus OLIVR5</taxon>
    </lineage>
</organism>
<sequence length="74" mass="8893">MTNFYALFKFKRTGTNYICTHVCYDKEQCEIMGESHERKWTDREFVQVIEARSYKHAEEIAIKNGWISPRKIDT</sequence>
<accession>A0A858MTE8</accession>
<keyword evidence="2" id="KW-1185">Reference proteome</keyword>
<evidence type="ECO:0000313" key="2">
    <source>
        <dbReference type="Proteomes" id="UP000671873"/>
    </source>
</evidence>
<dbReference type="Proteomes" id="UP000671873">
    <property type="component" value="Segment"/>
</dbReference>
<reference evidence="1 2" key="1">
    <citation type="submission" date="2020-03" db="EMBL/GenBank/DDBJ databases">
        <authorList>
            <person name="Holtappels D."/>
            <person name="Bomans J.P.J."/>
            <person name="Lavigne R."/>
            <person name="Wagemans J."/>
        </authorList>
    </citation>
    <scope>NUCLEOTIDE SEQUENCE [LARGE SCALE GENOMIC DNA]</scope>
    <source>
        <strain evidence="1 2">OLIVR5</strain>
    </source>
</reference>
<gene>
    <name evidence="1" type="ORF">Ab1vBOLIVR5_gp23</name>
</gene>
<protein>
    <submittedName>
        <fullName evidence="1">Uncharacterized protein</fullName>
    </submittedName>
</protein>
<dbReference type="EMBL" id="MT234342">
    <property type="protein sequence ID" value="QIW87671.1"/>
    <property type="molecule type" value="Genomic_DNA"/>
</dbReference>
<proteinExistence type="predicted"/>
<name>A0A858MTE8_9CAUD</name>